<dbReference type="STRING" id="1122189.SAMN02745165_02755"/>
<dbReference type="Pfam" id="PF06146">
    <property type="entry name" value="PsiE"/>
    <property type="match status" value="1"/>
</dbReference>
<evidence type="ECO:0000313" key="8">
    <source>
        <dbReference type="Proteomes" id="UP000184171"/>
    </source>
</evidence>
<dbReference type="OrthoDB" id="6399540at2"/>
<evidence type="ECO:0000256" key="1">
    <source>
        <dbReference type="ARBA" id="ARBA00004651"/>
    </source>
</evidence>
<name>A0A1M6KPU3_MALRU</name>
<evidence type="ECO:0000256" key="4">
    <source>
        <dbReference type="ARBA" id="ARBA00022989"/>
    </source>
</evidence>
<proteinExistence type="predicted"/>
<feature type="transmembrane region" description="Helical" evidence="6">
    <location>
        <begin position="110"/>
        <end position="133"/>
    </location>
</feature>
<evidence type="ECO:0000256" key="5">
    <source>
        <dbReference type="ARBA" id="ARBA00023136"/>
    </source>
</evidence>
<feature type="transmembrane region" description="Helical" evidence="6">
    <location>
        <begin position="12"/>
        <end position="32"/>
    </location>
</feature>
<reference evidence="7 8" key="1">
    <citation type="submission" date="2016-11" db="EMBL/GenBank/DDBJ databases">
        <authorList>
            <person name="Jaros S."/>
            <person name="Januszkiewicz K."/>
            <person name="Wedrychowicz H."/>
        </authorList>
    </citation>
    <scope>NUCLEOTIDE SEQUENCE [LARGE SCALE GENOMIC DNA]</scope>
    <source>
        <strain evidence="7 8">DSM 5091</strain>
    </source>
</reference>
<accession>A0A1M6KPU3</accession>
<dbReference type="InterPro" id="IPR020948">
    <property type="entry name" value="P_starv_induced_PsiE-like"/>
</dbReference>
<dbReference type="RefSeq" id="WP_072909324.1">
    <property type="nucleotide sequence ID" value="NZ_FQZT01000011.1"/>
</dbReference>
<evidence type="ECO:0000313" key="7">
    <source>
        <dbReference type="EMBL" id="SHJ61008.1"/>
    </source>
</evidence>
<organism evidence="7 8">
    <name type="scientific">Malonomonas rubra DSM 5091</name>
    <dbReference type="NCBI Taxonomy" id="1122189"/>
    <lineage>
        <taxon>Bacteria</taxon>
        <taxon>Pseudomonadati</taxon>
        <taxon>Thermodesulfobacteriota</taxon>
        <taxon>Desulfuromonadia</taxon>
        <taxon>Desulfuromonadales</taxon>
        <taxon>Geopsychrobacteraceae</taxon>
        <taxon>Malonomonas</taxon>
    </lineage>
</organism>
<comment type="subcellular location">
    <subcellularLocation>
        <location evidence="1">Cell membrane</location>
        <topology evidence="1">Multi-pass membrane protein</topology>
    </subcellularLocation>
</comment>
<keyword evidence="8" id="KW-1185">Reference proteome</keyword>
<keyword evidence="5 6" id="KW-0472">Membrane</keyword>
<feature type="transmembrane region" description="Helical" evidence="6">
    <location>
        <begin position="85"/>
        <end position="104"/>
    </location>
</feature>
<evidence type="ECO:0000256" key="3">
    <source>
        <dbReference type="ARBA" id="ARBA00022692"/>
    </source>
</evidence>
<gene>
    <name evidence="7" type="ORF">SAMN02745165_02755</name>
</gene>
<dbReference type="GO" id="GO:0005886">
    <property type="term" value="C:plasma membrane"/>
    <property type="evidence" value="ECO:0007669"/>
    <property type="project" value="UniProtKB-SubCell"/>
</dbReference>
<evidence type="ECO:0000256" key="6">
    <source>
        <dbReference type="SAM" id="Phobius"/>
    </source>
</evidence>
<feature type="transmembrane region" description="Helical" evidence="6">
    <location>
        <begin position="52"/>
        <end position="73"/>
    </location>
</feature>
<sequence length="150" mass="17129">MKFDINHIFSRVSNVVFGAILLVLILAMSIGVVKMFLNVWNTFLVPGVTGKYLDLITDVLTLFVLVEMSKSLVDYFHTHRLRMTFIVDAAIVFFIREIMIMAFQHKTSPAELYAFSALLLVLTILRIGSIFMFQRELQIIAATDEKIHAD</sequence>
<evidence type="ECO:0000256" key="2">
    <source>
        <dbReference type="ARBA" id="ARBA00022475"/>
    </source>
</evidence>
<dbReference type="Proteomes" id="UP000184171">
    <property type="component" value="Unassembled WGS sequence"/>
</dbReference>
<dbReference type="EMBL" id="FQZT01000011">
    <property type="protein sequence ID" value="SHJ61008.1"/>
    <property type="molecule type" value="Genomic_DNA"/>
</dbReference>
<keyword evidence="4 6" id="KW-1133">Transmembrane helix</keyword>
<protein>
    <submittedName>
        <fullName evidence="7">Uncharacterized membrane protein, DUF373 family</fullName>
    </submittedName>
</protein>
<dbReference type="AlphaFoldDB" id="A0A1M6KPU3"/>
<keyword evidence="3 6" id="KW-0812">Transmembrane</keyword>
<keyword evidence="2" id="KW-1003">Cell membrane</keyword>